<gene>
    <name evidence="2" type="ORF">V1264_019787</name>
</gene>
<accession>A0AAN9B8R5</accession>
<feature type="compositionally biased region" description="Polar residues" evidence="1">
    <location>
        <begin position="249"/>
        <end position="262"/>
    </location>
</feature>
<dbReference type="EMBL" id="JBAMIC010000010">
    <property type="protein sequence ID" value="KAK7101400.1"/>
    <property type="molecule type" value="Genomic_DNA"/>
</dbReference>
<evidence type="ECO:0000256" key="1">
    <source>
        <dbReference type="SAM" id="MobiDB-lite"/>
    </source>
</evidence>
<feature type="region of interest" description="Disordered" evidence="1">
    <location>
        <begin position="343"/>
        <end position="381"/>
    </location>
</feature>
<protein>
    <submittedName>
        <fullName evidence="2">Uncharacterized protein</fullName>
    </submittedName>
</protein>
<organism evidence="2 3">
    <name type="scientific">Littorina saxatilis</name>
    <dbReference type="NCBI Taxonomy" id="31220"/>
    <lineage>
        <taxon>Eukaryota</taxon>
        <taxon>Metazoa</taxon>
        <taxon>Spiralia</taxon>
        <taxon>Lophotrochozoa</taxon>
        <taxon>Mollusca</taxon>
        <taxon>Gastropoda</taxon>
        <taxon>Caenogastropoda</taxon>
        <taxon>Littorinimorpha</taxon>
        <taxon>Littorinoidea</taxon>
        <taxon>Littorinidae</taxon>
        <taxon>Littorina</taxon>
    </lineage>
</organism>
<feature type="compositionally biased region" description="Basic residues" evidence="1">
    <location>
        <begin position="113"/>
        <end position="124"/>
    </location>
</feature>
<reference evidence="2 3" key="1">
    <citation type="submission" date="2024-02" db="EMBL/GenBank/DDBJ databases">
        <title>Chromosome-scale genome assembly of the rough periwinkle Littorina saxatilis.</title>
        <authorList>
            <person name="De Jode A."/>
            <person name="Faria R."/>
            <person name="Formenti G."/>
            <person name="Sims Y."/>
            <person name="Smith T.P."/>
            <person name="Tracey A."/>
            <person name="Wood J.M.D."/>
            <person name="Zagrodzka Z.B."/>
            <person name="Johannesson K."/>
            <person name="Butlin R.K."/>
            <person name="Leder E.H."/>
        </authorList>
    </citation>
    <scope>NUCLEOTIDE SEQUENCE [LARGE SCALE GENOMIC DNA]</scope>
    <source>
        <strain evidence="2">Snail1</strain>
        <tissue evidence="2">Muscle</tissue>
    </source>
</reference>
<dbReference type="InterPro" id="IPR027878">
    <property type="entry name" value="DUF4551"/>
</dbReference>
<keyword evidence="3" id="KW-1185">Reference proteome</keyword>
<dbReference type="Pfam" id="PF15087">
    <property type="entry name" value="DUF4551"/>
    <property type="match status" value="1"/>
</dbReference>
<feature type="region of interest" description="Disordered" evidence="1">
    <location>
        <begin position="232"/>
        <end position="269"/>
    </location>
</feature>
<dbReference type="AlphaFoldDB" id="A0AAN9B8R5"/>
<feature type="compositionally biased region" description="Polar residues" evidence="1">
    <location>
        <begin position="156"/>
        <end position="176"/>
    </location>
</feature>
<feature type="region of interest" description="Disordered" evidence="1">
    <location>
        <begin position="104"/>
        <end position="201"/>
    </location>
</feature>
<dbReference type="Proteomes" id="UP001374579">
    <property type="component" value="Unassembled WGS sequence"/>
</dbReference>
<sequence length="790" mass="88535">MARGSQDIVKINSKLESFLHRSLTAETFDRVRGYESCICVSEKENKAFKYVILSDEWIYLTENPPKTIRGVVHLRDVLNVELINDYPEFLSGEEQRNTQHIAITHVTGEPARKRSLRRSRHRSPRGSITDLNDRSNNSTPLGYASSLDGSEDVGYFTQSTASLPRSRPTSRGSIGSQREGMRPNINKKKKKPLPMNESWDQDSILRSLKEEIEEDMLEDIEEDSMSVMGANHALKTPTQERRSVRSLPRSGNDSLNASQTSVRPLPPHPKTGAFETIVSPKEAQSDKAGVVLSPVQVTSESGCSCSPFSFRSRKSTVAPMCRDTTTDFSSKTRLIVDPKNGIPSVAISTMSDDGRESRTSRQSSMMGGGPPGMGSRSGTPSFEAERLSSFLPSELSGSVNGLNMLAVDSNSDQRQTILHIYLLNSSSPMIMLMRGAWNNYLIRATLSLDPGEGVLETSSVLPPSKNQREKCEVLFNQLKQQLFDPSNSMADYYQLIADLRRATEKNFLMKKLFWRTGDILTLMTQQIQKYMPRTDANLHTENGRSQRVDELVFVILLVETLSLMFRESEVLVARTQTLKAERGKHVIDLLMTLTSALNMPEKQILLMKHWTAPSKNTRFGSSSTLNTGRDGELYQLLSEYMKVSISAVFELFLMAKQNQFEQDEGVHFTVNWIVKVLEESKNAEQFTERVMSQVLEVINLARFGAVSSDQAVRLYQQFSLLLAVLGHSAHILGFLRNHYHEEFKYFIQGPALARKLPQHFPITGTTLRVVGQVSAKVMGQPPGKGHASPR</sequence>
<comment type="caution">
    <text evidence="2">The sequence shown here is derived from an EMBL/GenBank/DDBJ whole genome shotgun (WGS) entry which is preliminary data.</text>
</comment>
<evidence type="ECO:0000313" key="3">
    <source>
        <dbReference type="Proteomes" id="UP001374579"/>
    </source>
</evidence>
<evidence type="ECO:0000313" key="2">
    <source>
        <dbReference type="EMBL" id="KAK7101400.1"/>
    </source>
</evidence>
<proteinExistence type="predicted"/>
<dbReference type="PANTHER" id="PTHR35354:SF1">
    <property type="entry name" value="RGD1561648"/>
    <property type="match status" value="1"/>
</dbReference>
<dbReference type="PANTHER" id="PTHR35354">
    <property type="entry name" value="RGD1561648"/>
    <property type="match status" value="1"/>
</dbReference>
<name>A0AAN9B8R5_9CAEN</name>